<keyword evidence="4" id="KW-0297">G-protein coupled receptor</keyword>
<keyword evidence="2 8" id="KW-0812">Transmembrane</keyword>
<name>A0A913XMW2_EXADI</name>
<evidence type="ECO:0000259" key="9">
    <source>
        <dbReference type="PROSITE" id="PS50262"/>
    </source>
</evidence>
<reference evidence="10" key="1">
    <citation type="submission" date="2022-11" db="UniProtKB">
        <authorList>
            <consortium name="EnsemblMetazoa"/>
        </authorList>
    </citation>
    <scope>IDENTIFICATION</scope>
</reference>
<evidence type="ECO:0000256" key="4">
    <source>
        <dbReference type="ARBA" id="ARBA00023040"/>
    </source>
</evidence>
<dbReference type="GeneID" id="110245445"/>
<dbReference type="Pfam" id="PF00001">
    <property type="entry name" value="7tm_1"/>
    <property type="match status" value="1"/>
</dbReference>
<feature type="transmembrane region" description="Helical" evidence="8">
    <location>
        <begin position="233"/>
        <end position="252"/>
    </location>
</feature>
<accession>A0A913XMW2</accession>
<sequence length="381" mass="42372">MADEVSKAAYIGYAFGIAVFFALGIPLQLVNLKALLHKDSYRKELTPYLINIAVANLIFMFASFPSSFVSAIKESWAFSRQFCLAEGFLSGTSSIAMICFLMVIIGKTHRAITDFSFVGHRDRRPRKNTIPIALVWLFSVVGMLPPLTGLTSMSLEGGGTNCAPEWRPANTGDLVYALVLTVFAFFVPITMSMRYLYKISQSLAQHKNVCEKNLRARVIIEYGSISRMIGAAIFLYIIAWTPYCFGVLISLFGGRNLLDGELSLLPTIIAKSSAVYIPIVYVTFNGRFRKIVVKVIRNKLRKGGNAVHPLTVESQSNADELQRMSVSQLPNQVHTEQIYTDLSSSNINRFNERRGAIRFSEVEVESGIPNAGKKYCGMRSI</sequence>
<dbReference type="PRINTS" id="PR00237">
    <property type="entry name" value="GPCRRHODOPSN"/>
</dbReference>
<feature type="transmembrane region" description="Helical" evidence="8">
    <location>
        <begin position="88"/>
        <end position="108"/>
    </location>
</feature>
<evidence type="ECO:0000256" key="8">
    <source>
        <dbReference type="SAM" id="Phobius"/>
    </source>
</evidence>
<dbReference type="GO" id="GO:0016020">
    <property type="term" value="C:membrane"/>
    <property type="evidence" value="ECO:0007669"/>
    <property type="project" value="UniProtKB-SubCell"/>
</dbReference>
<evidence type="ECO:0000256" key="2">
    <source>
        <dbReference type="ARBA" id="ARBA00022692"/>
    </source>
</evidence>
<keyword evidence="11" id="KW-1185">Reference proteome</keyword>
<keyword evidence="5 8" id="KW-0472">Membrane</keyword>
<feature type="transmembrane region" description="Helical" evidence="8">
    <location>
        <begin position="264"/>
        <end position="284"/>
    </location>
</feature>
<dbReference type="InterPro" id="IPR050125">
    <property type="entry name" value="GPCR_opsins"/>
</dbReference>
<proteinExistence type="predicted"/>
<evidence type="ECO:0000256" key="1">
    <source>
        <dbReference type="ARBA" id="ARBA00004141"/>
    </source>
</evidence>
<dbReference type="InterPro" id="IPR000276">
    <property type="entry name" value="GPCR_Rhodpsn"/>
</dbReference>
<dbReference type="PROSITE" id="PS50262">
    <property type="entry name" value="G_PROTEIN_RECEP_F1_2"/>
    <property type="match status" value="1"/>
</dbReference>
<dbReference type="EnsemblMetazoa" id="XM_021051725.2">
    <property type="protein sequence ID" value="XP_020907384.1"/>
    <property type="gene ID" value="LOC110245445"/>
</dbReference>
<dbReference type="InterPro" id="IPR017452">
    <property type="entry name" value="GPCR_Rhodpsn_7TM"/>
</dbReference>
<dbReference type="OrthoDB" id="2101615at2759"/>
<evidence type="ECO:0000313" key="10">
    <source>
        <dbReference type="EnsemblMetazoa" id="XP_020907384.1"/>
    </source>
</evidence>
<evidence type="ECO:0000256" key="6">
    <source>
        <dbReference type="ARBA" id="ARBA00023170"/>
    </source>
</evidence>
<keyword evidence="7" id="KW-0807">Transducer</keyword>
<keyword evidence="6" id="KW-0675">Receptor</keyword>
<keyword evidence="3 8" id="KW-1133">Transmembrane helix</keyword>
<organism evidence="10 11">
    <name type="scientific">Exaiptasia diaphana</name>
    <name type="common">Tropical sea anemone</name>
    <name type="synonym">Aiptasia pulchella</name>
    <dbReference type="NCBI Taxonomy" id="2652724"/>
    <lineage>
        <taxon>Eukaryota</taxon>
        <taxon>Metazoa</taxon>
        <taxon>Cnidaria</taxon>
        <taxon>Anthozoa</taxon>
        <taxon>Hexacorallia</taxon>
        <taxon>Actiniaria</taxon>
        <taxon>Aiptasiidae</taxon>
        <taxon>Exaiptasia</taxon>
    </lineage>
</organism>
<feature type="transmembrane region" description="Helical" evidence="8">
    <location>
        <begin position="174"/>
        <end position="197"/>
    </location>
</feature>
<dbReference type="Gene3D" id="1.20.1070.10">
    <property type="entry name" value="Rhodopsin 7-helix transmembrane proteins"/>
    <property type="match status" value="1"/>
</dbReference>
<evidence type="ECO:0000256" key="7">
    <source>
        <dbReference type="ARBA" id="ARBA00023224"/>
    </source>
</evidence>
<comment type="subcellular location">
    <subcellularLocation>
        <location evidence="1">Membrane</location>
        <topology evidence="1">Multi-pass membrane protein</topology>
    </subcellularLocation>
</comment>
<feature type="transmembrane region" description="Helical" evidence="8">
    <location>
        <begin position="48"/>
        <end position="68"/>
    </location>
</feature>
<feature type="domain" description="G-protein coupled receptors family 1 profile" evidence="9">
    <location>
        <begin position="27"/>
        <end position="281"/>
    </location>
</feature>
<evidence type="ECO:0000313" key="11">
    <source>
        <dbReference type="Proteomes" id="UP000887567"/>
    </source>
</evidence>
<dbReference type="SUPFAM" id="SSF81321">
    <property type="entry name" value="Family A G protein-coupled receptor-like"/>
    <property type="match status" value="1"/>
</dbReference>
<dbReference type="PANTHER" id="PTHR24240">
    <property type="entry name" value="OPSIN"/>
    <property type="match status" value="1"/>
</dbReference>
<dbReference type="KEGG" id="epa:110245445"/>
<dbReference type="RefSeq" id="XP_020907384.1">
    <property type="nucleotide sequence ID" value="XM_021051725.2"/>
</dbReference>
<dbReference type="GO" id="GO:0004930">
    <property type="term" value="F:G protein-coupled receptor activity"/>
    <property type="evidence" value="ECO:0007669"/>
    <property type="project" value="UniProtKB-KW"/>
</dbReference>
<dbReference type="Proteomes" id="UP000887567">
    <property type="component" value="Unplaced"/>
</dbReference>
<feature type="transmembrane region" description="Helical" evidence="8">
    <location>
        <begin position="12"/>
        <end position="36"/>
    </location>
</feature>
<protein>
    <recommendedName>
        <fullName evidence="9">G-protein coupled receptors family 1 profile domain-containing protein</fullName>
    </recommendedName>
</protein>
<evidence type="ECO:0000256" key="5">
    <source>
        <dbReference type="ARBA" id="ARBA00023136"/>
    </source>
</evidence>
<feature type="transmembrane region" description="Helical" evidence="8">
    <location>
        <begin position="129"/>
        <end position="147"/>
    </location>
</feature>
<dbReference type="AlphaFoldDB" id="A0A913XMW2"/>
<evidence type="ECO:0000256" key="3">
    <source>
        <dbReference type="ARBA" id="ARBA00022989"/>
    </source>
</evidence>